<feature type="compositionally biased region" description="Basic and acidic residues" evidence="4">
    <location>
        <begin position="260"/>
        <end position="272"/>
    </location>
</feature>
<evidence type="ECO:0000256" key="1">
    <source>
        <dbReference type="ARBA" id="ARBA00022723"/>
    </source>
</evidence>
<sequence length="631" mass="68171">MSPRRSSRARTTQPPAPAPTHSNSNSSASSVRAERSTRSNNKQSSPQKSSTPHSLSSEDAADPSRSHHSEPPQTRRSRRAQDNEEGDTTKMEDEEVDEIAEEEEVTRCICGQQDYPGPPADAVTNRHHKNSHSVSSVAVIDPLSEDAGGLFIQCDICKVWQHGGCVGIMDEAASPDEYFCELCKPNTHQLKTDRNGQKFSIYRPVIDKSLPKSHRKASASKEPEPKSSKDKEKMPKGVADSLTKRRSTMNSRAAWEEDEVLRKVIEESKQEDGPQASISGTRKGKRNRDDSEDGKQESKRQRTHSGSLSSPTSSPGGSPAADSDEEALAVKAAGAKKPRGAAARSQREKELREKEKQRSEAANNRKGRADRRRAEESEAADDAARNGEAPSEINEPTPSQPPESPHISGVAGRKGKGAGKKGRGGWNSHSARSREPNTMDPASTTASPNLTATHRKSAKEKDRAGDKEMSVSPKSGAMPNGTPTAAEAISTNTAAAESSTKGNGNATTNGNGTTRDSDSATDPNKPTTSARGGRPGKYSKTDRLERTSIKDMEKKVQGMLDYIGKTQVEIAGKRATGISQLLQSLGVDLPMSGPNGENKDEFKEMSTEGMMDALTRELVKWQKEFGRLGEK</sequence>
<feature type="compositionally biased region" description="Basic and acidic residues" evidence="4">
    <location>
        <begin position="287"/>
        <end position="300"/>
    </location>
</feature>
<dbReference type="InterPro" id="IPR019786">
    <property type="entry name" value="Zinc_finger_PHD-type_CS"/>
</dbReference>
<proteinExistence type="predicted"/>
<feature type="domain" description="Zinc finger PHD-type" evidence="5">
    <location>
        <begin position="107"/>
        <end position="184"/>
    </location>
</feature>
<dbReference type="PANTHER" id="PTHR47793">
    <property type="entry name" value="HISTONE DEACETYLASE COMPLEX SUBUNIT CTI6"/>
    <property type="match status" value="1"/>
</dbReference>
<feature type="compositionally biased region" description="Basic and acidic residues" evidence="4">
    <location>
        <begin position="79"/>
        <end position="91"/>
    </location>
</feature>
<organism evidence="6 7">
    <name type="scientific">Aulographum hederae CBS 113979</name>
    <dbReference type="NCBI Taxonomy" id="1176131"/>
    <lineage>
        <taxon>Eukaryota</taxon>
        <taxon>Fungi</taxon>
        <taxon>Dikarya</taxon>
        <taxon>Ascomycota</taxon>
        <taxon>Pezizomycotina</taxon>
        <taxon>Dothideomycetes</taxon>
        <taxon>Pleosporomycetidae</taxon>
        <taxon>Aulographales</taxon>
        <taxon>Aulographaceae</taxon>
    </lineage>
</organism>
<feature type="compositionally biased region" description="Basic residues" evidence="4">
    <location>
        <begin position="413"/>
        <end position="423"/>
    </location>
</feature>
<dbReference type="Pfam" id="PF00628">
    <property type="entry name" value="PHD"/>
    <property type="match status" value="1"/>
</dbReference>
<feature type="compositionally biased region" description="Basic and acidic residues" evidence="4">
    <location>
        <begin position="345"/>
        <end position="359"/>
    </location>
</feature>
<feature type="compositionally biased region" description="Polar residues" evidence="4">
    <location>
        <begin position="520"/>
        <end position="530"/>
    </location>
</feature>
<dbReference type="SMART" id="SM00249">
    <property type="entry name" value="PHD"/>
    <property type="match status" value="1"/>
</dbReference>
<dbReference type="InterPro" id="IPR053051">
    <property type="entry name" value="HDAC_complex_subunit"/>
</dbReference>
<dbReference type="GO" id="GO:0008270">
    <property type="term" value="F:zinc ion binding"/>
    <property type="evidence" value="ECO:0007669"/>
    <property type="project" value="UniProtKB-KW"/>
</dbReference>
<keyword evidence="2" id="KW-0863">Zinc-finger</keyword>
<gene>
    <name evidence="6" type="ORF">K402DRAFT_18002</name>
</gene>
<dbReference type="SUPFAM" id="SSF57903">
    <property type="entry name" value="FYVE/PHD zinc finger"/>
    <property type="match status" value="1"/>
</dbReference>
<evidence type="ECO:0000256" key="2">
    <source>
        <dbReference type="ARBA" id="ARBA00022771"/>
    </source>
</evidence>
<dbReference type="InterPro" id="IPR019787">
    <property type="entry name" value="Znf_PHD-finger"/>
</dbReference>
<dbReference type="PANTHER" id="PTHR47793:SF1">
    <property type="entry name" value="HISTONE DEACETYLASE COMPLEX SUBUNIT CTI6"/>
    <property type="match status" value="1"/>
</dbReference>
<reference evidence="6" key="1">
    <citation type="journal article" date="2020" name="Stud. Mycol.">
        <title>101 Dothideomycetes genomes: a test case for predicting lifestyles and emergence of pathogens.</title>
        <authorList>
            <person name="Haridas S."/>
            <person name="Albert R."/>
            <person name="Binder M."/>
            <person name="Bloem J."/>
            <person name="Labutti K."/>
            <person name="Salamov A."/>
            <person name="Andreopoulos B."/>
            <person name="Baker S."/>
            <person name="Barry K."/>
            <person name="Bills G."/>
            <person name="Bluhm B."/>
            <person name="Cannon C."/>
            <person name="Castanera R."/>
            <person name="Culley D."/>
            <person name="Daum C."/>
            <person name="Ezra D."/>
            <person name="Gonzalez J."/>
            <person name="Henrissat B."/>
            <person name="Kuo A."/>
            <person name="Liang C."/>
            <person name="Lipzen A."/>
            <person name="Lutzoni F."/>
            <person name="Magnuson J."/>
            <person name="Mondo S."/>
            <person name="Nolan M."/>
            <person name="Ohm R."/>
            <person name="Pangilinan J."/>
            <person name="Park H.-J."/>
            <person name="Ramirez L."/>
            <person name="Alfaro M."/>
            <person name="Sun H."/>
            <person name="Tritt A."/>
            <person name="Yoshinaga Y."/>
            <person name="Zwiers L.-H."/>
            <person name="Turgeon B."/>
            <person name="Goodwin S."/>
            <person name="Spatafora J."/>
            <person name="Crous P."/>
            <person name="Grigoriev I."/>
        </authorList>
    </citation>
    <scope>NUCLEOTIDE SEQUENCE</scope>
    <source>
        <strain evidence="6">CBS 113979</strain>
    </source>
</reference>
<keyword evidence="7" id="KW-1185">Reference proteome</keyword>
<dbReference type="EMBL" id="ML977147">
    <property type="protein sequence ID" value="KAF1988693.1"/>
    <property type="molecule type" value="Genomic_DNA"/>
</dbReference>
<feature type="compositionally biased region" description="Low complexity" evidence="4">
    <location>
        <begin position="484"/>
        <end position="514"/>
    </location>
</feature>
<dbReference type="OrthoDB" id="418595at2759"/>
<feature type="compositionally biased region" description="Basic and acidic residues" evidence="4">
    <location>
        <begin position="219"/>
        <end position="235"/>
    </location>
</feature>
<dbReference type="GO" id="GO:0033698">
    <property type="term" value="C:Rpd3L complex"/>
    <property type="evidence" value="ECO:0007669"/>
    <property type="project" value="TreeGrafter"/>
</dbReference>
<dbReference type="InterPro" id="IPR013083">
    <property type="entry name" value="Znf_RING/FYVE/PHD"/>
</dbReference>
<dbReference type="InterPro" id="IPR001965">
    <property type="entry name" value="Znf_PHD"/>
</dbReference>
<dbReference type="GO" id="GO:0061186">
    <property type="term" value="P:negative regulation of silent mating-type cassette heterochromatin formation"/>
    <property type="evidence" value="ECO:0007669"/>
    <property type="project" value="TreeGrafter"/>
</dbReference>
<evidence type="ECO:0000259" key="5">
    <source>
        <dbReference type="SMART" id="SM00249"/>
    </source>
</evidence>
<feature type="region of interest" description="Disordered" evidence="4">
    <location>
        <begin position="202"/>
        <end position="552"/>
    </location>
</feature>
<evidence type="ECO:0000313" key="6">
    <source>
        <dbReference type="EMBL" id="KAF1988693.1"/>
    </source>
</evidence>
<dbReference type="Proteomes" id="UP000800041">
    <property type="component" value="Unassembled WGS sequence"/>
</dbReference>
<evidence type="ECO:0000256" key="4">
    <source>
        <dbReference type="SAM" id="MobiDB-lite"/>
    </source>
</evidence>
<keyword evidence="1" id="KW-0479">Metal-binding</keyword>
<name>A0A6G1H640_9PEZI</name>
<dbReference type="InterPro" id="IPR011011">
    <property type="entry name" value="Znf_FYVE_PHD"/>
</dbReference>
<dbReference type="GO" id="GO:0070210">
    <property type="term" value="C:Rpd3L-Expanded complex"/>
    <property type="evidence" value="ECO:0007669"/>
    <property type="project" value="TreeGrafter"/>
</dbReference>
<feature type="compositionally biased region" description="Low complexity" evidence="4">
    <location>
        <begin position="9"/>
        <end position="31"/>
    </location>
</feature>
<feature type="compositionally biased region" description="Low complexity" evidence="4">
    <location>
        <begin position="305"/>
        <end position="319"/>
    </location>
</feature>
<keyword evidence="3" id="KW-0862">Zinc</keyword>
<dbReference type="PROSITE" id="PS01359">
    <property type="entry name" value="ZF_PHD_1"/>
    <property type="match status" value="1"/>
</dbReference>
<dbReference type="GO" id="GO:0061188">
    <property type="term" value="P:negative regulation of rDNA heterochromatin formation"/>
    <property type="evidence" value="ECO:0007669"/>
    <property type="project" value="TreeGrafter"/>
</dbReference>
<dbReference type="AlphaFoldDB" id="A0A6G1H640"/>
<feature type="compositionally biased region" description="Low complexity" evidence="4">
    <location>
        <begin position="38"/>
        <end position="57"/>
    </location>
</feature>
<feature type="compositionally biased region" description="Acidic residues" evidence="4">
    <location>
        <begin position="92"/>
        <end position="104"/>
    </location>
</feature>
<dbReference type="Gene3D" id="3.30.40.10">
    <property type="entry name" value="Zinc/RING finger domain, C3HC4 (zinc finger)"/>
    <property type="match status" value="1"/>
</dbReference>
<protein>
    <recommendedName>
        <fullName evidence="5">Zinc finger PHD-type domain-containing protein</fullName>
    </recommendedName>
</protein>
<feature type="compositionally biased region" description="Basic and acidic residues" evidence="4">
    <location>
        <begin position="539"/>
        <end position="552"/>
    </location>
</feature>
<feature type="compositionally biased region" description="Basic and acidic residues" evidence="4">
    <location>
        <begin position="459"/>
        <end position="469"/>
    </location>
</feature>
<evidence type="ECO:0000313" key="7">
    <source>
        <dbReference type="Proteomes" id="UP000800041"/>
    </source>
</evidence>
<feature type="compositionally biased region" description="Polar residues" evidence="4">
    <location>
        <begin position="440"/>
        <end position="452"/>
    </location>
</feature>
<accession>A0A6G1H640</accession>
<feature type="region of interest" description="Disordered" evidence="4">
    <location>
        <begin position="1"/>
        <end position="104"/>
    </location>
</feature>
<evidence type="ECO:0000256" key="3">
    <source>
        <dbReference type="ARBA" id="ARBA00022833"/>
    </source>
</evidence>